<reference evidence="1 2" key="1">
    <citation type="submission" date="2018-10" db="EMBL/GenBank/DDBJ databases">
        <title>Genome sequencing of Mucilaginibacter sp. HYN0043.</title>
        <authorList>
            <person name="Kim M."/>
            <person name="Yi H."/>
        </authorList>
    </citation>
    <scope>NUCLEOTIDE SEQUENCE [LARGE SCALE GENOMIC DNA]</scope>
    <source>
        <strain evidence="1 2">HYN0043</strain>
    </source>
</reference>
<keyword evidence="1" id="KW-0418">Kinase</keyword>
<dbReference type="AlphaFoldDB" id="A0A494W0T1"/>
<proteinExistence type="predicted"/>
<dbReference type="InterPro" id="IPR027417">
    <property type="entry name" value="P-loop_NTPase"/>
</dbReference>
<dbReference type="SUPFAM" id="SSF52540">
    <property type="entry name" value="P-loop containing nucleoside triphosphate hydrolases"/>
    <property type="match status" value="1"/>
</dbReference>
<evidence type="ECO:0000313" key="2">
    <source>
        <dbReference type="Proteomes" id="UP000270046"/>
    </source>
</evidence>
<organism evidence="1 2">
    <name type="scientific">Mucilaginibacter celer</name>
    <dbReference type="NCBI Taxonomy" id="2305508"/>
    <lineage>
        <taxon>Bacteria</taxon>
        <taxon>Pseudomonadati</taxon>
        <taxon>Bacteroidota</taxon>
        <taxon>Sphingobacteriia</taxon>
        <taxon>Sphingobacteriales</taxon>
        <taxon>Sphingobacteriaceae</taxon>
        <taxon>Mucilaginibacter</taxon>
    </lineage>
</organism>
<protein>
    <submittedName>
        <fullName evidence="1">Adenylate kinase</fullName>
    </submittedName>
</protein>
<dbReference type="PANTHER" id="PTHR37816:SF2">
    <property type="entry name" value="DNA TOPOLOGY MODULATION PROTEIN FLAR-RELATED PROTEIN"/>
    <property type="match status" value="1"/>
</dbReference>
<name>A0A494W0T1_9SPHI</name>
<dbReference type="Gene3D" id="3.40.50.300">
    <property type="entry name" value="P-loop containing nucleotide triphosphate hydrolases"/>
    <property type="match status" value="1"/>
</dbReference>
<keyword evidence="2" id="KW-1185">Reference proteome</keyword>
<dbReference type="Proteomes" id="UP000270046">
    <property type="component" value="Chromosome"/>
</dbReference>
<sequence>MHINIFGASGAGVTTLGKVLSEKLGYPYFDSDYYFWEKSNPPFTVRRDPLVRNRLINEAMSGLDNWLLGGSVINWNNNWQFDLSVFLYIPQELRLQRLRDREYERYGDIIHSDKYRNRLYHEFIDWARGYDELITNSRSLHAHRDWISNLKTPVLAIEGDTTVEERVEAVMRKIAELKMIKL</sequence>
<accession>A0A494W0T1</accession>
<dbReference type="KEGG" id="muh:HYN43_016920"/>
<dbReference type="GO" id="GO:0016301">
    <property type="term" value="F:kinase activity"/>
    <property type="evidence" value="ECO:0007669"/>
    <property type="project" value="UniProtKB-KW"/>
</dbReference>
<dbReference type="Pfam" id="PF13238">
    <property type="entry name" value="AAA_18"/>
    <property type="match status" value="1"/>
</dbReference>
<evidence type="ECO:0000313" key="1">
    <source>
        <dbReference type="EMBL" id="AYL96882.1"/>
    </source>
</evidence>
<dbReference type="InterPro" id="IPR052922">
    <property type="entry name" value="Cytidylate_Kinase-2"/>
</dbReference>
<keyword evidence="1" id="KW-0808">Transferase</keyword>
<gene>
    <name evidence="1" type="ORF">HYN43_016920</name>
</gene>
<dbReference type="RefSeq" id="WP_119410469.1">
    <property type="nucleotide sequence ID" value="NZ_CP032869.1"/>
</dbReference>
<dbReference type="EMBL" id="CP032869">
    <property type="protein sequence ID" value="AYL96882.1"/>
    <property type="molecule type" value="Genomic_DNA"/>
</dbReference>
<dbReference type="PANTHER" id="PTHR37816">
    <property type="entry name" value="YALI0E33011P"/>
    <property type="match status" value="1"/>
</dbReference>
<dbReference type="OrthoDB" id="9813917at2"/>